<accession>A0A0R3QE71</accession>
<reference evidence="3" key="1">
    <citation type="submission" date="2017-02" db="UniProtKB">
        <authorList>
            <consortium name="WormBaseParasite"/>
        </authorList>
    </citation>
    <scope>IDENTIFICATION</scope>
</reference>
<name>A0A0R3QE71_9BILA</name>
<evidence type="ECO:0000313" key="3">
    <source>
        <dbReference type="WBParaSite" id="BTMF_0000465701-mRNA-1"/>
    </source>
</evidence>
<sequence>MFKSANKIQKLAHVCMEPPAETSCSQQLSSINSNNNANRSVRIFICNSC</sequence>
<reference evidence="1 2" key="2">
    <citation type="submission" date="2018-11" db="EMBL/GenBank/DDBJ databases">
        <authorList>
            <consortium name="Pathogen Informatics"/>
        </authorList>
    </citation>
    <scope>NUCLEOTIDE SEQUENCE [LARGE SCALE GENOMIC DNA]</scope>
</reference>
<evidence type="ECO:0000313" key="2">
    <source>
        <dbReference type="Proteomes" id="UP000280834"/>
    </source>
</evidence>
<dbReference type="Proteomes" id="UP000280834">
    <property type="component" value="Unassembled WGS sequence"/>
</dbReference>
<dbReference type="EMBL" id="UZAG01003738">
    <property type="protein sequence ID" value="VDO15823.1"/>
    <property type="molecule type" value="Genomic_DNA"/>
</dbReference>
<gene>
    <name evidence="1" type="ORF">BTMF_LOCUS3954</name>
</gene>
<evidence type="ECO:0000313" key="1">
    <source>
        <dbReference type="EMBL" id="VDO15823.1"/>
    </source>
</evidence>
<protein>
    <submittedName>
        <fullName evidence="1 3">Uncharacterized protein</fullName>
    </submittedName>
</protein>
<keyword evidence="2" id="KW-1185">Reference proteome</keyword>
<dbReference type="AlphaFoldDB" id="A0A0R3QE71"/>
<dbReference type="WBParaSite" id="BTMF_0000465701-mRNA-1">
    <property type="protein sequence ID" value="BTMF_0000465701-mRNA-1"/>
    <property type="gene ID" value="BTMF_0000465701"/>
</dbReference>
<organism evidence="3">
    <name type="scientific">Brugia timori</name>
    <dbReference type="NCBI Taxonomy" id="42155"/>
    <lineage>
        <taxon>Eukaryota</taxon>
        <taxon>Metazoa</taxon>
        <taxon>Ecdysozoa</taxon>
        <taxon>Nematoda</taxon>
        <taxon>Chromadorea</taxon>
        <taxon>Rhabditida</taxon>
        <taxon>Spirurina</taxon>
        <taxon>Spiruromorpha</taxon>
        <taxon>Filarioidea</taxon>
        <taxon>Onchocercidae</taxon>
        <taxon>Brugia</taxon>
    </lineage>
</organism>
<proteinExistence type="predicted"/>